<dbReference type="OrthoDB" id="5402008at2"/>
<dbReference type="Proteomes" id="UP000324159">
    <property type="component" value="Unassembled WGS sequence"/>
</dbReference>
<evidence type="ECO:0000313" key="1">
    <source>
        <dbReference type="EMBL" id="TYO99618.1"/>
    </source>
</evidence>
<dbReference type="EMBL" id="VNIB01000002">
    <property type="protein sequence ID" value="TYO99618.1"/>
    <property type="molecule type" value="Genomic_DNA"/>
</dbReference>
<evidence type="ECO:0000313" key="2">
    <source>
        <dbReference type="Proteomes" id="UP000324159"/>
    </source>
</evidence>
<dbReference type="RefSeq" id="WP_148894886.1">
    <property type="nucleotide sequence ID" value="NZ_VNIB01000002.1"/>
</dbReference>
<proteinExistence type="predicted"/>
<comment type="caution">
    <text evidence="1">The sequence shown here is derived from an EMBL/GenBank/DDBJ whole genome shotgun (WGS) entry which is preliminary data.</text>
</comment>
<accession>A0A5D3WNF2</accession>
<name>A0A5D3WNF2_9BACT</name>
<dbReference type="PROSITE" id="PS51257">
    <property type="entry name" value="PROKAR_LIPOPROTEIN"/>
    <property type="match status" value="1"/>
</dbReference>
<dbReference type="AlphaFoldDB" id="A0A5D3WNF2"/>
<protein>
    <recommendedName>
        <fullName evidence="3">ABC-type glycine betaine transport system substrate-binding domain-containing protein</fullName>
    </recommendedName>
</protein>
<reference evidence="1 2" key="1">
    <citation type="submission" date="2019-07" db="EMBL/GenBank/DDBJ databases">
        <title>Genomic Encyclopedia of Type Strains, Phase IV (KMG-IV): sequencing the most valuable type-strain genomes for metagenomic binning, comparative biology and taxonomic classification.</title>
        <authorList>
            <person name="Goeker M."/>
        </authorList>
    </citation>
    <scope>NUCLEOTIDE SEQUENCE [LARGE SCALE GENOMIC DNA]</scope>
    <source>
        <strain evidence="1 2">SS015</strain>
    </source>
</reference>
<organism evidence="1 2">
    <name type="scientific">Geothermobacter ehrlichii</name>
    <dbReference type="NCBI Taxonomy" id="213224"/>
    <lineage>
        <taxon>Bacteria</taxon>
        <taxon>Pseudomonadati</taxon>
        <taxon>Thermodesulfobacteriota</taxon>
        <taxon>Desulfuromonadia</taxon>
        <taxon>Desulfuromonadales</taxon>
        <taxon>Geothermobacteraceae</taxon>
        <taxon>Geothermobacter</taxon>
    </lineage>
</organism>
<sequence length="156" mass="17158">MSRTTLLLLFVLLPVSAFGCFGPKLYIATGDSYRQQAFYALVSIYIKEKTGTDSVLVARGEADPGALIAASRADLEIVDGNEPAAGRILFRKAGLPFLLSGSRPLEDLQFSLIPRALDRLCRQLTVAQFDRLVARIAQGEAPMAVAREFLRQQDWL</sequence>
<gene>
    <name evidence="1" type="ORF">EDC39_102141</name>
</gene>
<evidence type="ECO:0008006" key="3">
    <source>
        <dbReference type="Google" id="ProtNLM"/>
    </source>
</evidence>
<keyword evidence="2" id="KW-1185">Reference proteome</keyword>